<accession>A0AAX4JYX0</accession>
<dbReference type="AlphaFoldDB" id="A0AAX4JYX0"/>
<evidence type="ECO:0008006" key="3">
    <source>
        <dbReference type="Google" id="ProtNLM"/>
    </source>
</evidence>
<dbReference type="EMBL" id="CP144103">
    <property type="protein sequence ID" value="WWC90063.1"/>
    <property type="molecule type" value="Genomic_DNA"/>
</dbReference>
<dbReference type="PANTHER" id="PTHR48420:SF1">
    <property type="entry name" value="NON-HAEM DIOXYGENASE N-TERMINAL DOMAIN-CONTAINING PROTEIN"/>
    <property type="match status" value="1"/>
</dbReference>
<organism evidence="1 2">
    <name type="scientific">Kwoniella dendrophila CBS 6074</name>
    <dbReference type="NCBI Taxonomy" id="1295534"/>
    <lineage>
        <taxon>Eukaryota</taxon>
        <taxon>Fungi</taxon>
        <taxon>Dikarya</taxon>
        <taxon>Basidiomycota</taxon>
        <taxon>Agaricomycotina</taxon>
        <taxon>Tremellomycetes</taxon>
        <taxon>Tremellales</taxon>
        <taxon>Cryptococcaceae</taxon>
        <taxon>Kwoniella</taxon>
    </lineage>
</organism>
<proteinExistence type="predicted"/>
<evidence type="ECO:0000313" key="1">
    <source>
        <dbReference type="EMBL" id="WWC90063.1"/>
    </source>
</evidence>
<name>A0AAX4JYX0_9TREE</name>
<dbReference type="GeneID" id="91095666"/>
<gene>
    <name evidence="1" type="ORF">L201_004996</name>
</gene>
<reference evidence="1 2" key="1">
    <citation type="submission" date="2024-01" db="EMBL/GenBank/DDBJ databases">
        <title>Comparative genomics of Cryptococcus and Kwoniella reveals pathogenesis evolution and contrasting modes of karyotype evolution via chromosome fusion or intercentromeric recombination.</title>
        <authorList>
            <person name="Coelho M.A."/>
            <person name="David-Palma M."/>
            <person name="Shea T."/>
            <person name="Bowers K."/>
            <person name="McGinley-Smith S."/>
            <person name="Mohammad A.W."/>
            <person name="Gnirke A."/>
            <person name="Yurkov A.M."/>
            <person name="Nowrousian M."/>
            <person name="Sun S."/>
            <person name="Cuomo C.A."/>
            <person name="Heitman J."/>
        </authorList>
    </citation>
    <scope>NUCLEOTIDE SEQUENCE [LARGE SCALE GENOMIC DNA]</scope>
    <source>
        <strain evidence="1 2">CBS 6074</strain>
    </source>
</reference>
<dbReference type="RefSeq" id="XP_066076826.1">
    <property type="nucleotide sequence ID" value="XM_066220729.1"/>
</dbReference>
<evidence type="ECO:0000313" key="2">
    <source>
        <dbReference type="Proteomes" id="UP001355207"/>
    </source>
</evidence>
<protein>
    <recommendedName>
        <fullName evidence="3">Non-haem dioxygenase N-terminal domain-containing protein</fullName>
    </recommendedName>
</protein>
<sequence>MASITSDSTGPVAISYQDLSQHPESLHEDIVAALGSEPGCLGIIVIRDIPSDFTILRERLFRLSHKFANLPDEVKETLAKPETSYCFGWSHGKEIMNGKPDTQKGSFYANPLMDNPDVSDRLRQDHPEYYSGNVWPSGIEGLEDFENTFKALGKIVFNVGIALAKACEKFVSPSISNQSGTKTVESLISTSKCNKARLLHYYPETSASTTTTTTNDEGVQNDALCGIHLDHSLLTGLCSAMYLSDSQNGSEPKIVSSPNDSTGLWIYPRNSENPIKVTIPENCLAFQTGEALSLLTNNKLSATPHFVSGSTKSKDPISRETFAFFLQPDVDDIIGTNGETFGQFTKRVLGRHYAEKATGEAED</sequence>
<dbReference type="Proteomes" id="UP001355207">
    <property type="component" value="Chromosome 6"/>
</dbReference>
<dbReference type="InterPro" id="IPR027443">
    <property type="entry name" value="IPNS-like_sf"/>
</dbReference>
<dbReference type="Gene3D" id="2.60.120.330">
    <property type="entry name" value="B-lactam Antibiotic, Isopenicillin N Synthase, Chain"/>
    <property type="match status" value="1"/>
</dbReference>
<keyword evidence="2" id="KW-1185">Reference proteome</keyword>
<dbReference type="SUPFAM" id="SSF51197">
    <property type="entry name" value="Clavaminate synthase-like"/>
    <property type="match status" value="1"/>
</dbReference>
<dbReference type="PANTHER" id="PTHR48420">
    <property type="entry name" value="NON-HAEM DIOXYGENASE N-TERMINAL DOMAIN-CONTAINING PROTEIN"/>
    <property type="match status" value="1"/>
</dbReference>